<accession>A0A1M5N6S8</accession>
<reference evidence="4" key="1">
    <citation type="submission" date="2016-11" db="EMBL/GenBank/DDBJ databases">
        <authorList>
            <person name="Varghese N."/>
            <person name="Submissions S."/>
        </authorList>
    </citation>
    <scope>NUCLEOTIDE SEQUENCE [LARGE SCALE GENOMIC DNA]</scope>
    <source>
        <strain evidence="4">DSM 19978</strain>
    </source>
</reference>
<dbReference type="EMBL" id="FQWB01000007">
    <property type="protein sequence ID" value="SHG85248.1"/>
    <property type="molecule type" value="Genomic_DNA"/>
</dbReference>
<keyword evidence="4" id="KW-1185">Reference proteome</keyword>
<dbReference type="STRING" id="468056.SAMN05443549_107130"/>
<dbReference type="Proteomes" id="UP000184516">
    <property type="component" value="Unassembled WGS sequence"/>
</dbReference>
<evidence type="ECO:0000256" key="1">
    <source>
        <dbReference type="SAM" id="Phobius"/>
    </source>
</evidence>
<dbReference type="AlphaFoldDB" id="A0A1M5N6S8"/>
<sequence>MKNCNWFMVTCFMLLFSMATSFAQDKEAKITLTFEKVDSLNVCKALVVSDGVPVKDVSVKLSVKRLYSNLPVGDAIATDSTGVATFEVPQDIPSRNGKLFIFANISDDEVYMNAEASGEVNWGTVVVSDNSNVKERSISAGRNAAPIYFIVSSLLVIGLVWGFLIYAVLQVFKIKRLGSAN</sequence>
<evidence type="ECO:0000313" key="3">
    <source>
        <dbReference type="EMBL" id="SHG85248.1"/>
    </source>
</evidence>
<keyword evidence="2" id="KW-0732">Signal</keyword>
<keyword evidence="1" id="KW-1133">Transmembrane helix</keyword>
<organism evidence="3 4">
    <name type="scientific">Flavobacterium fluvii</name>
    <dbReference type="NCBI Taxonomy" id="468056"/>
    <lineage>
        <taxon>Bacteria</taxon>
        <taxon>Pseudomonadati</taxon>
        <taxon>Bacteroidota</taxon>
        <taxon>Flavobacteriia</taxon>
        <taxon>Flavobacteriales</taxon>
        <taxon>Flavobacteriaceae</taxon>
        <taxon>Flavobacterium</taxon>
    </lineage>
</organism>
<evidence type="ECO:0000313" key="4">
    <source>
        <dbReference type="Proteomes" id="UP000184516"/>
    </source>
</evidence>
<evidence type="ECO:0000256" key="2">
    <source>
        <dbReference type="SAM" id="SignalP"/>
    </source>
</evidence>
<gene>
    <name evidence="3" type="ORF">SAMN05443549_107130</name>
</gene>
<dbReference type="OrthoDB" id="1354041at2"/>
<keyword evidence="1" id="KW-0812">Transmembrane</keyword>
<feature type="signal peptide" evidence="2">
    <location>
        <begin position="1"/>
        <end position="23"/>
    </location>
</feature>
<name>A0A1M5N6S8_9FLAO</name>
<dbReference type="RefSeq" id="WP_141226170.1">
    <property type="nucleotide sequence ID" value="NZ_FQWB01000007.1"/>
</dbReference>
<feature type="chain" id="PRO_5012431948" evidence="2">
    <location>
        <begin position="24"/>
        <end position="181"/>
    </location>
</feature>
<proteinExistence type="predicted"/>
<keyword evidence="1" id="KW-0472">Membrane</keyword>
<feature type="transmembrane region" description="Helical" evidence="1">
    <location>
        <begin position="147"/>
        <end position="169"/>
    </location>
</feature>
<protein>
    <submittedName>
        <fullName evidence="3">Uncharacterized protein</fullName>
    </submittedName>
</protein>